<sequence>MKSILLCLSFFLLAACAQQDHQRIGNLVVSVPWSRETPPTASVAAGFVTIQNKGDRDDQLLRIESASAKRVELHEMRHDNGVMRMRQRVDGVPIPAGQTVVLKPGADHAMFIEPVRHAVAGEQLQATLVFRDAGRLPVAFKVRGMAEQGEGGHGHH</sequence>
<evidence type="ECO:0000313" key="2">
    <source>
        <dbReference type="EMBL" id="QNN70966.1"/>
    </source>
</evidence>
<dbReference type="SUPFAM" id="SSF110087">
    <property type="entry name" value="DR1885-like metal-binding protein"/>
    <property type="match status" value="1"/>
</dbReference>
<gene>
    <name evidence="2" type="ORF">H9L16_05125</name>
</gene>
<keyword evidence="3" id="KW-1185">Reference proteome</keyword>
<dbReference type="Proteomes" id="UP000515804">
    <property type="component" value="Chromosome"/>
</dbReference>
<feature type="chain" id="PRO_5028989149" evidence="1">
    <location>
        <begin position="18"/>
        <end position="156"/>
    </location>
</feature>
<dbReference type="PROSITE" id="PS51257">
    <property type="entry name" value="PROKAR_LIPOPROTEIN"/>
    <property type="match status" value="1"/>
</dbReference>
<dbReference type="Gene3D" id="2.60.40.1890">
    <property type="entry name" value="PCu(A)C copper chaperone"/>
    <property type="match status" value="1"/>
</dbReference>
<dbReference type="InterPro" id="IPR007410">
    <property type="entry name" value="LpqE-like"/>
</dbReference>
<dbReference type="KEGG" id="tcn:H9L16_05125"/>
<dbReference type="AlphaFoldDB" id="A0A7G9SSZ1"/>
<organism evidence="2 3">
    <name type="scientific">Thermomonas carbonis</name>
    <dbReference type="NCBI Taxonomy" id="1463158"/>
    <lineage>
        <taxon>Bacteria</taxon>
        <taxon>Pseudomonadati</taxon>
        <taxon>Pseudomonadota</taxon>
        <taxon>Gammaproteobacteria</taxon>
        <taxon>Lysobacterales</taxon>
        <taxon>Lysobacteraceae</taxon>
        <taxon>Thermomonas</taxon>
    </lineage>
</organism>
<keyword evidence="1" id="KW-0732">Signal</keyword>
<evidence type="ECO:0000256" key="1">
    <source>
        <dbReference type="SAM" id="SignalP"/>
    </source>
</evidence>
<dbReference type="RefSeq" id="WP_187553481.1">
    <property type="nucleotide sequence ID" value="NZ_BMZL01000001.1"/>
</dbReference>
<dbReference type="InterPro" id="IPR036182">
    <property type="entry name" value="PCuAC_sf"/>
</dbReference>
<dbReference type="PANTHER" id="PTHR36302">
    <property type="entry name" value="BLR7088 PROTEIN"/>
    <property type="match status" value="1"/>
</dbReference>
<name>A0A7G9SSZ1_9GAMM</name>
<accession>A0A7G9SSZ1</accession>
<dbReference type="InterPro" id="IPR058248">
    <property type="entry name" value="Lxx211020-like"/>
</dbReference>
<dbReference type="EMBL" id="CP060719">
    <property type="protein sequence ID" value="QNN70966.1"/>
    <property type="molecule type" value="Genomic_DNA"/>
</dbReference>
<dbReference type="PANTHER" id="PTHR36302:SF1">
    <property type="entry name" value="COPPER CHAPERONE PCU(A)C"/>
    <property type="match status" value="1"/>
</dbReference>
<evidence type="ECO:0000313" key="3">
    <source>
        <dbReference type="Proteomes" id="UP000515804"/>
    </source>
</evidence>
<feature type="signal peptide" evidence="1">
    <location>
        <begin position="1"/>
        <end position="17"/>
    </location>
</feature>
<proteinExistence type="predicted"/>
<reference evidence="2 3" key="1">
    <citation type="submission" date="2020-08" db="EMBL/GenBank/DDBJ databases">
        <title>Genome sequence of Thermomonas carbonis KCTC 42013T.</title>
        <authorList>
            <person name="Hyun D.-W."/>
            <person name="Bae J.-W."/>
        </authorList>
    </citation>
    <scope>NUCLEOTIDE SEQUENCE [LARGE SCALE GENOMIC DNA]</scope>
    <source>
        <strain evidence="2 3">KCTC 42013</strain>
    </source>
</reference>
<dbReference type="Pfam" id="PF04314">
    <property type="entry name" value="PCuAC"/>
    <property type="match status" value="1"/>
</dbReference>
<protein>
    <submittedName>
        <fullName evidence="2">Copper chaperone PCu(A)C</fullName>
    </submittedName>
</protein>